<dbReference type="PANTHER" id="PTHR12829:SF7">
    <property type="entry name" value="N6-ADENOSINE-METHYLTRANSFERASE CATALYTIC SUBUNIT"/>
    <property type="match status" value="1"/>
</dbReference>
<protein>
    <submittedName>
        <fullName evidence="5">MT-A70</fullName>
    </submittedName>
</protein>
<dbReference type="Proteomes" id="UP000183299">
    <property type="component" value="Unassembled WGS sequence"/>
</dbReference>
<evidence type="ECO:0000256" key="3">
    <source>
        <dbReference type="ARBA" id="ARBA00022691"/>
    </source>
</evidence>
<dbReference type="Pfam" id="PF05063">
    <property type="entry name" value="MT-A70"/>
    <property type="match status" value="1"/>
</dbReference>
<reference evidence="5 6" key="1">
    <citation type="submission" date="2016-10" db="EMBL/GenBank/DDBJ databases">
        <authorList>
            <person name="de Groot N.N."/>
        </authorList>
    </citation>
    <scope>NUCLEOTIDE SEQUENCE [LARGE SCALE GENOMIC DNA]</scope>
    <source>
        <strain evidence="5 6">CGMCC 1.8891</strain>
    </source>
</reference>
<feature type="non-terminal residue" evidence="5">
    <location>
        <position position="1"/>
    </location>
</feature>
<evidence type="ECO:0000256" key="2">
    <source>
        <dbReference type="ARBA" id="ARBA00022679"/>
    </source>
</evidence>
<gene>
    <name evidence="5" type="ORF">SAMN04488138_1508</name>
</gene>
<dbReference type="AlphaFoldDB" id="A0A1I3XEG7"/>
<proteinExistence type="inferred from homology"/>
<name>A0A1I3XEG7_9RHOB</name>
<dbReference type="PANTHER" id="PTHR12829">
    <property type="entry name" value="N6-ADENOSINE-METHYLTRANSFERASE"/>
    <property type="match status" value="1"/>
</dbReference>
<dbReference type="STRING" id="576117.SAMN04488138_1508"/>
<dbReference type="PROSITE" id="PS51143">
    <property type="entry name" value="MT_A70"/>
    <property type="match status" value="1"/>
</dbReference>
<keyword evidence="1" id="KW-0489">Methyltransferase</keyword>
<keyword evidence="2" id="KW-0808">Transferase</keyword>
<sequence length="95" mass="10720">TTKTGKQAFGTGYILRCAGEPFLIGTRGRPVTTRGVRSVIIDQVREHSRKPEKAFSEAVRLMPDAQRLELFSRQQREGWTVWGDQVGKFPSEVQS</sequence>
<evidence type="ECO:0000313" key="5">
    <source>
        <dbReference type="EMBL" id="SFK17927.1"/>
    </source>
</evidence>
<dbReference type="GO" id="GO:0008173">
    <property type="term" value="F:RNA methyltransferase activity"/>
    <property type="evidence" value="ECO:0007669"/>
    <property type="project" value="UniProtKB-ARBA"/>
</dbReference>
<dbReference type="RefSeq" id="WP_244524899.1">
    <property type="nucleotide sequence ID" value="NZ_FORY01000050.1"/>
</dbReference>
<dbReference type="EMBL" id="FORY01000050">
    <property type="protein sequence ID" value="SFK17927.1"/>
    <property type="molecule type" value="Genomic_DNA"/>
</dbReference>
<evidence type="ECO:0000256" key="4">
    <source>
        <dbReference type="PROSITE-ProRule" id="PRU00489"/>
    </source>
</evidence>
<dbReference type="GO" id="GO:0008757">
    <property type="term" value="F:S-adenosylmethionine-dependent methyltransferase activity"/>
    <property type="evidence" value="ECO:0007669"/>
    <property type="project" value="UniProtKB-ARBA"/>
</dbReference>
<organism evidence="5 6">
    <name type="scientific">Celeribacter halophilus</name>
    <dbReference type="NCBI Taxonomy" id="576117"/>
    <lineage>
        <taxon>Bacteria</taxon>
        <taxon>Pseudomonadati</taxon>
        <taxon>Pseudomonadota</taxon>
        <taxon>Alphaproteobacteria</taxon>
        <taxon>Rhodobacterales</taxon>
        <taxon>Roseobacteraceae</taxon>
        <taxon>Celeribacter</taxon>
    </lineage>
</organism>
<evidence type="ECO:0000256" key="1">
    <source>
        <dbReference type="ARBA" id="ARBA00022603"/>
    </source>
</evidence>
<keyword evidence="6" id="KW-1185">Reference proteome</keyword>
<comment type="similarity">
    <text evidence="4">Belongs to the MT-A70-like family.</text>
</comment>
<evidence type="ECO:0000313" key="6">
    <source>
        <dbReference type="Proteomes" id="UP000183299"/>
    </source>
</evidence>
<dbReference type="GO" id="GO:0032259">
    <property type="term" value="P:methylation"/>
    <property type="evidence" value="ECO:0007669"/>
    <property type="project" value="UniProtKB-KW"/>
</dbReference>
<dbReference type="InterPro" id="IPR007757">
    <property type="entry name" value="MT-A70-like"/>
</dbReference>
<accession>A0A1I3XEG7</accession>
<keyword evidence="3" id="KW-0949">S-adenosyl-L-methionine</keyword>